<comment type="caution">
    <text evidence="1">The sequence shown here is derived from an EMBL/GenBank/DDBJ whole genome shotgun (WGS) entry which is preliminary data.</text>
</comment>
<gene>
    <name evidence="1" type="ORF">MW7_001160</name>
</gene>
<evidence type="ECO:0000313" key="2">
    <source>
        <dbReference type="Proteomes" id="UP000004277"/>
    </source>
</evidence>
<accession>A0ACD3SXR1</accession>
<evidence type="ECO:0000313" key="1">
    <source>
        <dbReference type="EMBL" id="TMS59783.1"/>
    </source>
</evidence>
<dbReference type="EMBL" id="AKCV02000004">
    <property type="protein sequence ID" value="TMS59783.1"/>
    <property type="molecule type" value="Genomic_DNA"/>
</dbReference>
<sequence length="241" mass="24831">MKHVARDQADGLRRMLTGPAGQVLLLAGPACDAALQADLAAALGALGRTVAVVDGPALARLGAAGVDMLETMRAETDTLLLGGGTARATAMQTIAAFHHHADQLLVAFADAPDGIKQSYLLLKGLPKAAAGTLPVRVLVTEARAAQSALHMYGNLAATVREYLGADIALAGYIPADTHLAMARALDKPVVEAFPAAPAALACRQAAREIASWRSAAALPATAWQAPVSQSLDPARQPERID</sequence>
<dbReference type="Proteomes" id="UP000004277">
    <property type="component" value="Unassembled WGS sequence"/>
</dbReference>
<name>A0ACD3SXR1_9BURK</name>
<reference evidence="1" key="1">
    <citation type="submission" date="2019-05" db="EMBL/GenBank/DDBJ databases">
        <title>Revised genome assembly of Burkholderiaceae (previously Ralstonia) sp. PBA.</title>
        <authorList>
            <person name="Gan H.M."/>
        </authorList>
    </citation>
    <scope>NUCLEOTIDE SEQUENCE</scope>
    <source>
        <strain evidence="1">PBA</strain>
    </source>
</reference>
<protein>
    <submittedName>
        <fullName evidence="1">MinD/ParA family protein</fullName>
    </submittedName>
</protein>
<proteinExistence type="predicted"/>
<keyword evidence="2" id="KW-1185">Reference proteome</keyword>
<organism evidence="1 2">
    <name type="scientific">Imbroritus primus</name>
    <dbReference type="NCBI Taxonomy" id="3058603"/>
    <lineage>
        <taxon>Bacteria</taxon>
        <taxon>Pseudomonadati</taxon>
        <taxon>Pseudomonadota</taxon>
        <taxon>Betaproteobacteria</taxon>
        <taxon>Burkholderiales</taxon>
        <taxon>Burkholderiaceae</taxon>
        <taxon>Imbroritus</taxon>
    </lineage>
</organism>